<reference evidence="2" key="1">
    <citation type="submission" date="2022-06" db="EMBL/GenBank/DDBJ databases">
        <authorList>
            <person name="Berger JAMES D."/>
            <person name="Berger JAMES D."/>
        </authorList>
    </citation>
    <scope>NUCLEOTIDE SEQUENCE [LARGE SCALE GENOMIC DNA]</scope>
</reference>
<feature type="region of interest" description="Disordered" evidence="1">
    <location>
        <begin position="987"/>
        <end position="1019"/>
    </location>
</feature>
<dbReference type="WBParaSite" id="TREG1_100520.1">
    <property type="protein sequence ID" value="TREG1_100520.1"/>
    <property type="gene ID" value="TREG1_100520"/>
</dbReference>
<evidence type="ECO:0000313" key="2">
    <source>
        <dbReference type="Proteomes" id="UP000050795"/>
    </source>
</evidence>
<feature type="region of interest" description="Disordered" evidence="1">
    <location>
        <begin position="1332"/>
        <end position="1351"/>
    </location>
</feature>
<sequence>MVETLKECLDYHCIDKDVKHIEKACNLLVSASKSWKPGRNFIYTSQEVLRLAVLSAKARLTKIVSSVMHIYECIFGSSGEFTDLVSLLFSEVSFQVGDFSADSINLAMNHIEKSVYEAMENDHDYIINNLIIILYKFVRVKSTSFKKADLILFLRQKLKQLLDTHNKNFSWIIKFGILLLETYVQVGSRKEASQLLETLASGVARHVPEAMVELLAIASGANLASAERYISWVLGVYNNNEVGSSVNQPIKHFPSNTKEGNLQMSGTLAQSLISFGIVPASRLAKLRASPKNPIEQVDEFLKILRLLEIEDKNDELLPLSDKQMEDRAVTLEDQVINHESNDNTDSNSVTLNNSEDTIEDALSPKYLTSETRFKLLVRLSQLALDRELLHICQKCIKQCENLIKKEKLPNKESASFMIQFISLEANTQKIAVTVPRMSNQYLTIHYHAMRKCHTLLEQYLSNSIQQPETATQGCLTLWHMCLPLIQHDVQTRLKTTKSLQLIIDYLTKQDSLHFRLRCQLHMTMAYCQADMEQITQAIDNIEKAIKFDETGEFSTNLNYFKKCLVLRSNLYEAPSTTIEQARQIVERLQNTNNLSSTEIIKLSKHLNSSDGDINSTQLIDSKENHFITLLRTLFIHISQLVDKTIFDEIYQLERKLYNDTKMLLTIHTNKHPEEILSRINSFKEIWMQLGDVTKNYSEIINKNVEYEINEKLLLWFDLIKLARKYQIWDLCSTLCRLCLVFDDDNYWNVLLKKLEQYRIIRTKPVVSSSTTLKSNEVNSNAQMPLRVDPQNMSNKPKTTPRTTTTPLDIVTSYELKLYSSLSEVYCIYAECLCMLLRQQSCGIQLAGNVENLKPAWLDTSLLTNRNENAIEELNEYSIQLKNYCEWFGLVNETALSAFQRSAVISARIADSKCLYSCAVCAWNYCLPTICQNDHRQITTTFSVILESANKIGLNCLPAQLYTEMATVLAHGLIQPWLPKPLKSIVHSGDEKNKSLPSSTTQKGQKTSRGKSAKPTTYTVPQEGQQCIKKAMDWLVLAGKLFEPNRLDLLQDIDETYTIQPVIPISTRSRLIICWLSARQLISSPPVHRGLFPMDLQGDSSSHGETNYTSDFEAQMRKMSLSNQKEAQIYVETLVTRTLLAVHSLWLTHKSKYISEWPVLVSKLIDEQSTQTIAESSKQIGTNLVGFKDAPSLTEAMYLMQTAFCGQKPNVQIEQPTGKSNIIKEQSKTPVKYDLRLDQSTAERYVELELWTRLAMIAFLTSQYSTVLDIIDLANIRKELTCSISPQQHQQQQSNVDNNYWLIQLLCLRGLAMFGISNQMKIVRQQNLKSGGKYNQQQQQQQQQMQQQTRGKQRLTDVKFKCVELLFRKRRINTGSEDSQTVESSLFEAGEEAFYEASRIAYKAGRYDLLVMSTSLYWTLLNHPTLSSSSSQIAQVLQKIQSFDEKIHNLTKWLSHCLKIEVRNELATQIRNNENKQDKSTDLSIVKIESVLMDSIRTIKEVSSLYETVTIVPYPTVTQFEMDLQLRVNMFTALYDLYSEQGNFTSALAVLAKATQNLPRTKHRMLLFRQLVITKAKLGQSVEFDMQKFTSESEPLQAKIWREIAYASSDVNFQVKAFKQSIDAIKNPAYWTLKSELLLEFSQWLFAHGFEVPVCISLAEEAMDLLGDVCARECDESQFKELKYSHLVCNSKNIEYLDILMRICVLLAEFVEAVNPEIKNKHNLNSLDYLIISVNCVKNILNLSVASIVESPRVEQRSPKSPRSISVKSRSKSNAQGGGETNRGKQNPEPIHKKIIPKTIAEWSVFEVSDDIIQGWHKNYTDYVSKLININSSDLEQREYSGLSEIYSLKQQINPTTIRYPLVTMASLDRLLNMITEMGPGQLGFPVLVLQDCILRSWARYDKSSSLANCTCVGKLIHLKSMELSCCLGLLSGVSYHQNKLNPLSPNEQEIADAYTLLKTNPSSQYLKDLIKNWIDLADRLTRIGQFSYAHRFLHVSEQLCQHENSQMVYWLLARARLSLAEGQYKLTRTLISKIFDSEIEDESFWIECLSIRIDALCYDPDLTAHDLGSLEMNEQTSVNYTSCPLHFGIEKAIEEIESAERDLQKRREQWKSRESWFNKLTGILLSKKAQLFARIDQMNYHYATLFSSTDKSSNSGLCLRPVNLLMNTNGAPKLFEEIIHLFAPHNKRTALRLGWMPLLAYWVNAFKAEVNVQVIHLRKELRHPSTTCLSFVTTLKVARQCLNFAQETVVLAESFSNTNELKGCSLPVRRELIEVKFMLVTILHSIMSLHVMYMKAKLQESTLKDPLFCAVENYIGENSLDSLPETLNNYEQPKQIWDRTILTAFDEIYSLLSDIFIMSEKQPHLLAQCFFYMGESLYLCGLLLIPDLQDYWTDHSGEAANLVNTVVRELLEKNTEDVNLHSGFRWRNRNDVINDLRTYDSVMNLFSQASSLYIISLKICFAQNFMGLARQVTESLLNLFGGIHESVSVLTQDLLIAFQSCSTAVRLRTHFWLTLLAYDARKCSGGTQTSFDTQNEFSDRSILSSSEALIRQLLWLSPSSVYSDLCLFTTWGFCSTTEPSSYPETLAWITGIIYNLISSRLRSTGGLCGGSEDHCVSASPWLSSVLKTLASQSQAWRVTEVNPSIIFDSNKIIQSTLSSLPGSNLQAAKYWNLLIMEHSINSCFLYAAVPKGMNRATSTRSHRPSIPTNKSNNKAGDCQYTFLKIETDPVTKCKLICSWKNSLNNLDEQLKKYANIKSNNNILSKEVNQIITMKSRLFKNSTEKVLLFNYLEPIFETLSKHWIPETTSNSSHIRSNTDTISVSDQKNIIPEINIAEQLSFYFEQHFNSQSNIPSDGLVVISDFWLNELPLEFLITNTLLTELCISDCPLYRRQSSLIRRGQTTAASNSSKQNRSPALKRMNRVLPFSWLTRDFSVQLLYSRLTGHQNTQKADDQSTENHEQSVQHKTARKTDIIRGSSRHPLLRDTGAKLPPLQSSKQQNSGCLVVNTTCMRYLVDPFLDTEIVGADTTTSASSEIAVGNDDDNNNNDNAKFTGISLKSHLQLLLKEPSTRSQQFTSRWIGLMGDWELGKIPTKEELTVFLNEGASGLISYSTESFLSYLPPSAFVNLSIPNCYFICHLDKIYTRSSRLRQMKLDAHKTIIERELEQALTTAVTSTLTGSRSVITLQWPTSLKINQFRLEKLLGYLLDQAYTIGQSTMLIQYELFKKELDEYKVRLKQINEVKVIQMSKENSLDEMNHHEGKYENIQMKMTPTLEPFNMIVYGLPNISFA</sequence>
<organism evidence="2 3">
    <name type="scientific">Trichobilharzia regenti</name>
    <name type="common">Nasal bird schistosome</name>
    <dbReference type="NCBI Taxonomy" id="157069"/>
    <lineage>
        <taxon>Eukaryota</taxon>
        <taxon>Metazoa</taxon>
        <taxon>Spiralia</taxon>
        <taxon>Lophotrochozoa</taxon>
        <taxon>Platyhelminthes</taxon>
        <taxon>Trematoda</taxon>
        <taxon>Digenea</taxon>
        <taxon>Strigeidida</taxon>
        <taxon>Schistosomatoidea</taxon>
        <taxon>Schistosomatidae</taxon>
        <taxon>Trichobilharzia</taxon>
    </lineage>
</organism>
<feature type="compositionally biased region" description="Basic and acidic residues" evidence="1">
    <location>
        <begin position="2950"/>
        <end position="2972"/>
    </location>
</feature>
<proteinExistence type="predicted"/>
<reference evidence="3" key="2">
    <citation type="submission" date="2023-11" db="UniProtKB">
        <authorList>
            <consortium name="WormBaseParasite"/>
        </authorList>
    </citation>
    <scope>IDENTIFICATION</scope>
</reference>
<protein>
    <submittedName>
        <fullName evidence="3">Uncharacterized protein</fullName>
    </submittedName>
</protein>
<feature type="compositionally biased region" description="Polar residues" evidence="1">
    <location>
        <begin position="994"/>
        <end position="1004"/>
    </location>
</feature>
<accession>A0AA85IKA8</accession>
<dbReference type="GO" id="GO:0060294">
    <property type="term" value="P:cilium movement involved in cell motility"/>
    <property type="evidence" value="ECO:0007669"/>
    <property type="project" value="InterPro"/>
</dbReference>
<feature type="compositionally biased region" description="Polar residues" evidence="1">
    <location>
        <begin position="1758"/>
        <end position="1774"/>
    </location>
</feature>
<evidence type="ECO:0000256" key="1">
    <source>
        <dbReference type="SAM" id="MobiDB-lite"/>
    </source>
</evidence>
<dbReference type="InterPro" id="IPR039586">
    <property type="entry name" value="CFAP46"/>
</dbReference>
<evidence type="ECO:0000313" key="3">
    <source>
        <dbReference type="WBParaSite" id="TREG1_100520.1"/>
    </source>
</evidence>
<feature type="compositionally biased region" description="Low complexity" evidence="1">
    <location>
        <begin position="1335"/>
        <end position="1347"/>
    </location>
</feature>
<keyword evidence="2" id="KW-1185">Reference proteome</keyword>
<feature type="region of interest" description="Disordered" evidence="1">
    <location>
        <begin position="1753"/>
        <end position="1790"/>
    </location>
</feature>
<dbReference type="GO" id="GO:0035082">
    <property type="term" value="P:axoneme assembly"/>
    <property type="evidence" value="ECO:0007669"/>
    <property type="project" value="InterPro"/>
</dbReference>
<feature type="region of interest" description="Disordered" evidence="1">
    <location>
        <begin position="2946"/>
        <end position="2972"/>
    </location>
</feature>
<dbReference type="Proteomes" id="UP000050795">
    <property type="component" value="Unassembled WGS sequence"/>
</dbReference>
<dbReference type="PANTHER" id="PTHR15977:SF15">
    <property type="entry name" value="CILIA- AND FLAGELLA-ASSOCIATED PROTEIN 46"/>
    <property type="match status" value="1"/>
</dbReference>
<dbReference type="PANTHER" id="PTHR15977">
    <property type="entry name" value="CILIA- AND FLAGELLA-ASSOCIATED PROTEIN 46"/>
    <property type="match status" value="1"/>
</dbReference>
<name>A0AA85IKA8_TRIRE</name>